<protein>
    <submittedName>
        <fullName evidence="1">Uncharacterized protein</fullName>
    </submittedName>
</protein>
<reference evidence="1" key="1">
    <citation type="journal article" date="2021" name="Mol. Plant Microbe Interact.">
        <title>Complete Genome Sequence of the Plant-Pathogenic Fungus Colletotrichum lupini.</title>
        <authorList>
            <person name="Baroncelli R."/>
            <person name="Pensec F."/>
            <person name="Da Lio D."/>
            <person name="Boufleur T."/>
            <person name="Vicente I."/>
            <person name="Sarrocco S."/>
            <person name="Picot A."/>
            <person name="Baraldi E."/>
            <person name="Sukno S."/>
            <person name="Thon M."/>
            <person name="Le Floch G."/>
        </authorList>
    </citation>
    <scope>NUCLEOTIDE SEQUENCE</scope>
    <source>
        <strain evidence="1">IMI 504893</strain>
    </source>
</reference>
<sequence length="129" mass="14239">MIATLSYICDYTPGPPGRDTSASPLRTPAPIWMYITPLPFGRWYRAAEASRRTVNKPLRVVPTRSFKVEAHGKKGKKAEQVAKGVFQSFAAHIGGQGKDMCVDLCCEAEAPRATEQAAISFAREKEKIR</sequence>
<dbReference type="GeneID" id="73344842"/>
<gene>
    <name evidence="1" type="ORF">CLUP02_10860</name>
</gene>
<proteinExistence type="predicted"/>
<organism evidence="1 2">
    <name type="scientific">Colletotrichum lupini</name>
    <dbReference type="NCBI Taxonomy" id="145971"/>
    <lineage>
        <taxon>Eukaryota</taxon>
        <taxon>Fungi</taxon>
        <taxon>Dikarya</taxon>
        <taxon>Ascomycota</taxon>
        <taxon>Pezizomycotina</taxon>
        <taxon>Sordariomycetes</taxon>
        <taxon>Hypocreomycetidae</taxon>
        <taxon>Glomerellales</taxon>
        <taxon>Glomerellaceae</taxon>
        <taxon>Colletotrichum</taxon>
        <taxon>Colletotrichum acutatum species complex</taxon>
    </lineage>
</organism>
<evidence type="ECO:0000313" key="2">
    <source>
        <dbReference type="Proteomes" id="UP000830671"/>
    </source>
</evidence>
<dbReference type="Proteomes" id="UP000830671">
    <property type="component" value="Chromosome 5"/>
</dbReference>
<keyword evidence="2" id="KW-1185">Reference proteome</keyword>
<accession>A0A9Q8SXJ8</accession>
<dbReference type="EMBL" id="CP019477">
    <property type="protein sequence ID" value="UQC85363.1"/>
    <property type="molecule type" value="Genomic_DNA"/>
</dbReference>
<dbReference type="AlphaFoldDB" id="A0A9Q8SXJ8"/>
<name>A0A9Q8SXJ8_9PEZI</name>
<evidence type="ECO:0000313" key="1">
    <source>
        <dbReference type="EMBL" id="UQC85363.1"/>
    </source>
</evidence>
<dbReference type="RefSeq" id="XP_049146977.1">
    <property type="nucleotide sequence ID" value="XM_049289832.1"/>
</dbReference>
<dbReference type="KEGG" id="clup:CLUP02_10860"/>